<dbReference type="Proteomes" id="UP001597512">
    <property type="component" value="Unassembled WGS sequence"/>
</dbReference>
<feature type="modified residue" description="4-aspartylphosphate" evidence="1">
    <location>
        <position position="55"/>
    </location>
</feature>
<dbReference type="SMART" id="SM00448">
    <property type="entry name" value="REC"/>
    <property type="match status" value="1"/>
</dbReference>
<dbReference type="PANTHER" id="PTHR44520:SF2">
    <property type="entry name" value="RESPONSE REGULATOR RCP1"/>
    <property type="match status" value="1"/>
</dbReference>
<feature type="domain" description="Response regulatory" evidence="2">
    <location>
        <begin position="4"/>
        <end position="121"/>
    </location>
</feature>
<name>A0ABW6AE07_9BACT</name>
<keyword evidence="1" id="KW-0597">Phosphoprotein</keyword>
<dbReference type="InterPro" id="IPR001789">
    <property type="entry name" value="Sig_transdc_resp-reg_receiver"/>
</dbReference>
<dbReference type="InterPro" id="IPR052893">
    <property type="entry name" value="TCS_response_regulator"/>
</dbReference>
<gene>
    <name evidence="3" type="ORF">ACFS25_02740</name>
</gene>
<proteinExistence type="predicted"/>
<dbReference type="SUPFAM" id="SSF52172">
    <property type="entry name" value="CheY-like"/>
    <property type="match status" value="1"/>
</dbReference>
<dbReference type="PROSITE" id="PS50110">
    <property type="entry name" value="RESPONSE_REGULATORY"/>
    <property type="match status" value="1"/>
</dbReference>
<dbReference type="InterPro" id="IPR011006">
    <property type="entry name" value="CheY-like_superfamily"/>
</dbReference>
<keyword evidence="4" id="KW-1185">Reference proteome</keyword>
<evidence type="ECO:0000313" key="3">
    <source>
        <dbReference type="EMBL" id="MFD2932677.1"/>
    </source>
</evidence>
<dbReference type="PANTHER" id="PTHR44520">
    <property type="entry name" value="RESPONSE REGULATOR RCP1-RELATED"/>
    <property type="match status" value="1"/>
</dbReference>
<reference evidence="4" key="1">
    <citation type="journal article" date="2019" name="Int. J. Syst. Evol. Microbiol.">
        <title>The Global Catalogue of Microorganisms (GCM) 10K type strain sequencing project: providing services to taxonomists for standard genome sequencing and annotation.</title>
        <authorList>
            <consortium name="The Broad Institute Genomics Platform"/>
            <consortium name="The Broad Institute Genome Sequencing Center for Infectious Disease"/>
            <person name="Wu L."/>
            <person name="Ma J."/>
        </authorList>
    </citation>
    <scope>NUCLEOTIDE SEQUENCE [LARGE SCALE GENOMIC DNA]</scope>
    <source>
        <strain evidence="4">KCTC 52490</strain>
    </source>
</reference>
<dbReference type="EMBL" id="JBHUOM010000001">
    <property type="protein sequence ID" value="MFD2932677.1"/>
    <property type="molecule type" value="Genomic_DNA"/>
</dbReference>
<dbReference type="Pfam" id="PF00072">
    <property type="entry name" value="Response_reg"/>
    <property type="match status" value="1"/>
</dbReference>
<sequence>MATTIMLVDDSPICNLIMKKVLGRIPIDINTHDFTDPVLAFSQLLLLNPALVFLDLNMPQLDGWGFLEQMKATGQTNRVIILTSSTSALDRERCAEFPNVLAYYTKPLTQILVRELGHIFQRELAE</sequence>
<comment type="caution">
    <text evidence="3">The sequence shown here is derived from an EMBL/GenBank/DDBJ whole genome shotgun (WGS) entry which is preliminary data.</text>
</comment>
<protein>
    <submittedName>
        <fullName evidence="3">Response regulator</fullName>
    </submittedName>
</protein>
<evidence type="ECO:0000259" key="2">
    <source>
        <dbReference type="PROSITE" id="PS50110"/>
    </source>
</evidence>
<dbReference type="Gene3D" id="3.40.50.2300">
    <property type="match status" value="1"/>
</dbReference>
<dbReference type="RefSeq" id="WP_381496868.1">
    <property type="nucleotide sequence ID" value="NZ_JBHUOM010000001.1"/>
</dbReference>
<organism evidence="3 4">
    <name type="scientific">Spirosoma flavum</name>
    <dbReference type="NCBI Taxonomy" id="2048557"/>
    <lineage>
        <taxon>Bacteria</taxon>
        <taxon>Pseudomonadati</taxon>
        <taxon>Bacteroidota</taxon>
        <taxon>Cytophagia</taxon>
        <taxon>Cytophagales</taxon>
        <taxon>Cytophagaceae</taxon>
        <taxon>Spirosoma</taxon>
    </lineage>
</organism>
<accession>A0ABW6AE07</accession>
<evidence type="ECO:0000313" key="4">
    <source>
        <dbReference type="Proteomes" id="UP001597512"/>
    </source>
</evidence>
<evidence type="ECO:0000256" key="1">
    <source>
        <dbReference type="PROSITE-ProRule" id="PRU00169"/>
    </source>
</evidence>